<dbReference type="AlphaFoldDB" id="J5Q7C6"/>
<evidence type="ECO:0000256" key="1">
    <source>
        <dbReference type="ARBA" id="ARBA00022741"/>
    </source>
</evidence>
<reference evidence="9 10" key="1">
    <citation type="journal article" date="2012" name="Eukaryot. Cell">
        <title>Draft genome sequence of CBS 2479, the standard type strain of Trichosporon asahii.</title>
        <authorList>
            <person name="Yang R.Y."/>
            <person name="Li H.T."/>
            <person name="Zhu H."/>
            <person name="Zhou G.P."/>
            <person name="Wang M."/>
            <person name="Wang L."/>
        </authorList>
    </citation>
    <scope>NUCLEOTIDE SEQUENCE [LARGE SCALE GENOMIC DNA]</scope>
    <source>
        <strain evidence="10">ATCC 90039 / CBS 2479 / JCM 2466 / KCTC 7840 / NCYC 2677 / UAMH 7654</strain>
    </source>
</reference>
<proteinExistence type="inferred from homology"/>
<keyword evidence="3" id="KW-0256">Endoplasmic reticulum</keyword>
<dbReference type="PANTHER" id="PTHR45923:SF2">
    <property type="entry name" value="PROTEIN SEY1"/>
    <property type="match status" value="1"/>
</dbReference>
<dbReference type="HOGENOM" id="CLU_1428930_0_0_1"/>
<evidence type="ECO:0000256" key="6">
    <source>
        <dbReference type="PROSITE-ProRule" id="PRU01052"/>
    </source>
</evidence>
<feature type="region of interest" description="Disordered" evidence="7">
    <location>
        <begin position="1"/>
        <end position="73"/>
    </location>
</feature>
<dbReference type="PROSITE" id="PS51715">
    <property type="entry name" value="G_GB1_RHD3"/>
    <property type="match status" value="1"/>
</dbReference>
<dbReference type="Pfam" id="PF05879">
    <property type="entry name" value="RHD3_GTPase"/>
    <property type="match status" value="1"/>
</dbReference>
<dbReference type="RefSeq" id="XP_014176358.1">
    <property type="nucleotide sequence ID" value="XM_014320883.1"/>
</dbReference>
<dbReference type="InterPro" id="IPR027417">
    <property type="entry name" value="P-loop_NTPase"/>
</dbReference>
<keyword evidence="2" id="KW-0378">Hydrolase</keyword>
<dbReference type="EMBL" id="ALBS01000320">
    <property type="protein sequence ID" value="EJT45868.1"/>
    <property type="molecule type" value="Genomic_DNA"/>
</dbReference>
<dbReference type="InterPro" id="IPR008803">
    <property type="entry name" value="RHD3/Sey1"/>
</dbReference>
<dbReference type="GO" id="GO:0005783">
    <property type="term" value="C:endoplasmic reticulum"/>
    <property type="evidence" value="ECO:0007669"/>
    <property type="project" value="TreeGrafter"/>
</dbReference>
<dbReference type="GO" id="GO:0016320">
    <property type="term" value="P:endoplasmic reticulum membrane fusion"/>
    <property type="evidence" value="ECO:0007669"/>
    <property type="project" value="TreeGrafter"/>
</dbReference>
<evidence type="ECO:0000256" key="3">
    <source>
        <dbReference type="ARBA" id="ARBA00022824"/>
    </source>
</evidence>
<name>J5Q7C6_TRIAS</name>
<keyword evidence="1" id="KW-0547">Nucleotide-binding</keyword>
<keyword evidence="4" id="KW-0342">GTP-binding</keyword>
<comment type="similarity">
    <text evidence="6">Belongs to the TRAFAC class dynamin-like GTPase superfamily. GB1/RHD3 GTPase family.</text>
</comment>
<feature type="domain" description="GB1/RHD3-type G" evidence="8">
    <location>
        <begin position="98"/>
        <end position="190"/>
    </location>
</feature>
<dbReference type="Proteomes" id="UP000002748">
    <property type="component" value="Unassembled WGS sequence"/>
</dbReference>
<evidence type="ECO:0000256" key="7">
    <source>
        <dbReference type="SAM" id="MobiDB-lite"/>
    </source>
</evidence>
<dbReference type="Gene3D" id="3.40.50.300">
    <property type="entry name" value="P-loop containing nucleotide triphosphate hydrolases"/>
    <property type="match status" value="1"/>
</dbReference>
<dbReference type="SUPFAM" id="SSF52540">
    <property type="entry name" value="P-loop containing nucleoside triphosphate hydrolases"/>
    <property type="match status" value="1"/>
</dbReference>
<evidence type="ECO:0000256" key="5">
    <source>
        <dbReference type="ARBA" id="ARBA00023136"/>
    </source>
</evidence>
<evidence type="ECO:0000256" key="4">
    <source>
        <dbReference type="ARBA" id="ARBA00023134"/>
    </source>
</evidence>
<comment type="caution">
    <text evidence="9">The sequence shown here is derived from an EMBL/GenBank/DDBJ whole genome shotgun (WGS) entry which is preliminary data.</text>
</comment>
<dbReference type="PANTHER" id="PTHR45923">
    <property type="entry name" value="PROTEIN SEY1"/>
    <property type="match status" value="1"/>
</dbReference>
<feature type="compositionally biased region" description="Polar residues" evidence="7">
    <location>
        <begin position="60"/>
        <end position="73"/>
    </location>
</feature>
<accession>J5Q7C6</accession>
<gene>
    <name evidence="9" type="ORF">A1Q1_05674</name>
</gene>
<dbReference type="InterPro" id="IPR030386">
    <property type="entry name" value="G_GB1_RHD3_dom"/>
</dbReference>
<keyword evidence="5" id="KW-0472">Membrane</keyword>
<dbReference type="VEuPathDB" id="FungiDB:A1Q1_05674"/>
<evidence type="ECO:0000313" key="10">
    <source>
        <dbReference type="Proteomes" id="UP000002748"/>
    </source>
</evidence>
<feature type="compositionally biased region" description="Low complexity" evidence="7">
    <location>
        <begin position="8"/>
        <end position="58"/>
    </location>
</feature>
<evidence type="ECO:0000313" key="9">
    <source>
        <dbReference type="EMBL" id="EJT45868.1"/>
    </source>
</evidence>
<sequence>MSQEAGNAPTSAPEASPAPAVNSSPPTAAATAAPTPAAAPAVPDVAPVTAAPASAPVAQPNHTTPAKHTSQLQIVNEKQEFTKDLSKALDKWGMLDKGFSYDIVAVFGSQSTGKSTLLNRLFGTSFDVMDESKRQQTTKGIWMCPSAYSSTLVMDVEGTDGRERGEDQDFERKSALFSLASTEVLIVNLW</sequence>
<protein>
    <submittedName>
        <fullName evidence="9">Membrane organization and biogenesis-related protein</fullName>
    </submittedName>
</protein>
<dbReference type="KEGG" id="tasa:A1Q1_05674"/>
<evidence type="ECO:0000256" key="2">
    <source>
        <dbReference type="ARBA" id="ARBA00022801"/>
    </source>
</evidence>
<dbReference type="GO" id="GO:0003924">
    <property type="term" value="F:GTPase activity"/>
    <property type="evidence" value="ECO:0007669"/>
    <property type="project" value="TreeGrafter"/>
</dbReference>
<dbReference type="OrthoDB" id="3227209at2759"/>
<organism evidence="9 10">
    <name type="scientific">Trichosporon asahii var. asahii (strain ATCC 90039 / CBS 2479 / JCM 2466 / KCTC 7840 / NBRC 103889/ NCYC 2677 / UAMH 7654)</name>
    <name type="common">Yeast</name>
    <dbReference type="NCBI Taxonomy" id="1186058"/>
    <lineage>
        <taxon>Eukaryota</taxon>
        <taxon>Fungi</taxon>
        <taxon>Dikarya</taxon>
        <taxon>Basidiomycota</taxon>
        <taxon>Agaricomycotina</taxon>
        <taxon>Tremellomycetes</taxon>
        <taxon>Trichosporonales</taxon>
        <taxon>Trichosporonaceae</taxon>
        <taxon>Trichosporon</taxon>
    </lineage>
</organism>
<dbReference type="GeneID" id="25989186"/>
<evidence type="ECO:0000259" key="8">
    <source>
        <dbReference type="PROSITE" id="PS51715"/>
    </source>
</evidence>
<dbReference type="GO" id="GO:0005525">
    <property type="term" value="F:GTP binding"/>
    <property type="evidence" value="ECO:0007669"/>
    <property type="project" value="UniProtKB-KW"/>
</dbReference>